<organism evidence="2 3">
    <name type="scientific">Lolium multiflorum</name>
    <name type="common">Italian ryegrass</name>
    <name type="synonym">Lolium perenne subsp. multiflorum</name>
    <dbReference type="NCBI Taxonomy" id="4521"/>
    <lineage>
        <taxon>Eukaryota</taxon>
        <taxon>Viridiplantae</taxon>
        <taxon>Streptophyta</taxon>
        <taxon>Embryophyta</taxon>
        <taxon>Tracheophyta</taxon>
        <taxon>Spermatophyta</taxon>
        <taxon>Magnoliopsida</taxon>
        <taxon>Liliopsida</taxon>
        <taxon>Poales</taxon>
        <taxon>Poaceae</taxon>
        <taxon>BOP clade</taxon>
        <taxon>Pooideae</taxon>
        <taxon>Poodae</taxon>
        <taxon>Poeae</taxon>
        <taxon>Poeae Chloroplast Group 2 (Poeae type)</taxon>
        <taxon>Loliodinae</taxon>
        <taxon>Loliinae</taxon>
        <taxon>Lolium</taxon>
    </lineage>
</organism>
<gene>
    <name evidence="2" type="ORF">QYE76_071593</name>
</gene>
<protein>
    <submittedName>
        <fullName evidence="2">Uncharacterized protein</fullName>
    </submittedName>
</protein>
<keyword evidence="3" id="KW-1185">Reference proteome</keyword>
<dbReference type="Proteomes" id="UP001231189">
    <property type="component" value="Unassembled WGS sequence"/>
</dbReference>
<evidence type="ECO:0000313" key="2">
    <source>
        <dbReference type="EMBL" id="KAK1653788.1"/>
    </source>
</evidence>
<comment type="caution">
    <text evidence="2">The sequence shown here is derived from an EMBL/GenBank/DDBJ whole genome shotgun (WGS) entry which is preliminary data.</text>
</comment>
<dbReference type="AlphaFoldDB" id="A0AAD8SLU6"/>
<proteinExistence type="predicted"/>
<dbReference type="EMBL" id="JAUUTY010000004">
    <property type="protein sequence ID" value="KAK1653788.1"/>
    <property type="molecule type" value="Genomic_DNA"/>
</dbReference>
<evidence type="ECO:0000313" key="3">
    <source>
        <dbReference type="Proteomes" id="UP001231189"/>
    </source>
</evidence>
<feature type="compositionally biased region" description="Low complexity" evidence="1">
    <location>
        <begin position="58"/>
        <end position="69"/>
    </location>
</feature>
<evidence type="ECO:0000256" key="1">
    <source>
        <dbReference type="SAM" id="MobiDB-lite"/>
    </source>
</evidence>
<reference evidence="2" key="1">
    <citation type="submission" date="2023-07" db="EMBL/GenBank/DDBJ databases">
        <title>A chromosome-level genome assembly of Lolium multiflorum.</title>
        <authorList>
            <person name="Chen Y."/>
            <person name="Copetti D."/>
            <person name="Kolliker R."/>
            <person name="Studer B."/>
        </authorList>
    </citation>
    <scope>NUCLEOTIDE SEQUENCE</scope>
    <source>
        <strain evidence="2">02402/16</strain>
        <tissue evidence="2">Leaf</tissue>
    </source>
</reference>
<sequence length="116" mass="12587">MPADAAELMPSADSSEPWSLGLSLGIDQRGGGTHGLDDQAERVHRVHEEVVRQLAAVHAAAQPAANAEAHQQRRGWRDQRSPRAAPCTGATWPSSLAFCSCVDVASVRRKQQRCHR</sequence>
<accession>A0AAD8SLU6</accession>
<name>A0AAD8SLU6_LOLMU</name>
<feature type="region of interest" description="Disordered" evidence="1">
    <location>
        <begin position="58"/>
        <end position="88"/>
    </location>
</feature>
<feature type="region of interest" description="Disordered" evidence="1">
    <location>
        <begin position="1"/>
        <end position="37"/>
    </location>
</feature>